<evidence type="ECO:0000313" key="2">
    <source>
        <dbReference type="Proteomes" id="UP000077349"/>
    </source>
</evidence>
<dbReference type="AlphaFoldDB" id="A0A177FZA4"/>
<dbReference type="Proteomes" id="UP000077349">
    <property type="component" value="Unassembled WGS sequence"/>
</dbReference>
<organism evidence="1 2">
    <name type="scientific">Acetobacter malorum</name>
    <dbReference type="NCBI Taxonomy" id="178901"/>
    <lineage>
        <taxon>Bacteria</taxon>
        <taxon>Pseudomonadati</taxon>
        <taxon>Pseudomonadota</taxon>
        <taxon>Alphaproteobacteria</taxon>
        <taxon>Acetobacterales</taxon>
        <taxon>Acetobacteraceae</taxon>
        <taxon>Acetobacter</taxon>
    </lineage>
</organism>
<evidence type="ECO:0000313" key="1">
    <source>
        <dbReference type="EMBL" id="OAG72811.1"/>
    </source>
</evidence>
<reference evidence="1 2" key="1">
    <citation type="submission" date="2016-03" db="EMBL/GenBank/DDBJ databases">
        <title>Draft genome sequence of Acetobacter malorum CECT 7742, a strain isolated from strawberry vinegar.</title>
        <authorList>
            <person name="Sainz F."/>
            <person name="Mas A."/>
            <person name="Torija M.J."/>
        </authorList>
    </citation>
    <scope>NUCLEOTIDE SEQUENCE [LARGE SCALE GENOMIC DNA]</scope>
    <source>
        <strain evidence="1 2">CECT 7742</strain>
    </source>
</reference>
<accession>A0A177FZA4</accession>
<name>A0A177FZA4_9PROT</name>
<dbReference type="EMBL" id="LVHD01000270">
    <property type="protein sequence ID" value="OAG72811.1"/>
    <property type="molecule type" value="Genomic_DNA"/>
</dbReference>
<proteinExistence type="predicted"/>
<gene>
    <name evidence="1" type="ORF">Amal_04020</name>
</gene>
<sequence>MAQNAECAVHISQGKQGKGRLHLLVKAIERNALQQHDAHGDEIKPFS</sequence>
<comment type="caution">
    <text evidence="1">The sequence shown here is derived from an EMBL/GenBank/DDBJ whole genome shotgun (WGS) entry which is preliminary data.</text>
</comment>
<protein>
    <submittedName>
        <fullName evidence="1">Uncharacterized protein</fullName>
    </submittedName>
</protein>